<dbReference type="OrthoDB" id="8859217at2"/>
<gene>
    <name evidence="2" type="ORF">Pan97_52260</name>
</gene>
<evidence type="ECO:0000313" key="2">
    <source>
        <dbReference type="EMBL" id="QDU78144.1"/>
    </source>
</evidence>
<sequence>MWPFRRKSSRPAPTPPAVVELPPQEPDDPFGFGYKNTWWAVPSVDMQAVVTAFGLQNSQPANWRSGIANAYDRSVFVTPAVDGWTLVTGFELPPSNNDVRREVAQPLEELSQTFGEAQVFSTHRIVDYHVWAKAVQGKLIRGYGYLGESGETLWNAGDLTPEEQSLGIAFVDERSLKDEEESYWERDDIQTASEDDVMNVARAWSVAPCDFKNYKPRERKLGILGSHSELFTRFFP</sequence>
<feature type="region of interest" description="Disordered" evidence="1">
    <location>
        <begin position="1"/>
        <end position="25"/>
    </location>
</feature>
<keyword evidence="3" id="KW-1185">Reference proteome</keyword>
<dbReference type="RefSeq" id="WP_144977740.1">
    <property type="nucleotide sequence ID" value="NZ_CP036289.1"/>
</dbReference>
<dbReference type="Proteomes" id="UP000318626">
    <property type="component" value="Chromosome"/>
</dbReference>
<organism evidence="2 3">
    <name type="scientific">Bremerella volcania</name>
    <dbReference type="NCBI Taxonomy" id="2527984"/>
    <lineage>
        <taxon>Bacteria</taxon>
        <taxon>Pseudomonadati</taxon>
        <taxon>Planctomycetota</taxon>
        <taxon>Planctomycetia</taxon>
        <taxon>Pirellulales</taxon>
        <taxon>Pirellulaceae</taxon>
        <taxon>Bremerella</taxon>
    </lineage>
</organism>
<evidence type="ECO:0000313" key="3">
    <source>
        <dbReference type="Proteomes" id="UP000318626"/>
    </source>
</evidence>
<reference evidence="3" key="1">
    <citation type="submission" date="2019-02" db="EMBL/GenBank/DDBJ databases">
        <title>Deep-cultivation of Planctomycetes and their phenomic and genomic characterization uncovers novel biology.</title>
        <authorList>
            <person name="Wiegand S."/>
            <person name="Jogler M."/>
            <person name="Boedeker C."/>
            <person name="Pinto D."/>
            <person name="Vollmers J."/>
            <person name="Rivas-Marin E."/>
            <person name="Kohn T."/>
            <person name="Peeters S.H."/>
            <person name="Heuer A."/>
            <person name="Rast P."/>
            <person name="Oberbeckmann S."/>
            <person name="Bunk B."/>
            <person name="Jeske O."/>
            <person name="Meyerdierks A."/>
            <person name="Storesund J.E."/>
            <person name="Kallscheuer N."/>
            <person name="Luecker S."/>
            <person name="Lage O.M."/>
            <person name="Pohl T."/>
            <person name="Merkel B.J."/>
            <person name="Hornburger P."/>
            <person name="Mueller R.-W."/>
            <person name="Bruemmer F."/>
            <person name="Labrenz M."/>
            <person name="Spormann A.M."/>
            <person name="Op den Camp H."/>
            <person name="Overmann J."/>
            <person name="Amann R."/>
            <person name="Jetten M.S.M."/>
            <person name="Mascher T."/>
            <person name="Medema M.H."/>
            <person name="Devos D.P."/>
            <person name="Kaster A.-K."/>
            <person name="Ovreas L."/>
            <person name="Rohde M."/>
            <person name="Galperin M.Y."/>
            <person name="Jogler C."/>
        </authorList>
    </citation>
    <scope>NUCLEOTIDE SEQUENCE [LARGE SCALE GENOMIC DNA]</scope>
    <source>
        <strain evidence="3">Pan97</strain>
    </source>
</reference>
<protein>
    <submittedName>
        <fullName evidence="2">Uncharacterized protein</fullName>
    </submittedName>
</protein>
<dbReference type="EMBL" id="CP036289">
    <property type="protein sequence ID" value="QDU78144.1"/>
    <property type="molecule type" value="Genomic_DNA"/>
</dbReference>
<name>A0A518CG50_9BACT</name>
<dbReference type="KEGG" id="bvo:Pan97_52260"/>
<accession>A0A518CG50</accession>
<proteinExistence type="predicted"/>
<dbReference type="AlphaFoldDB" id="A0A518CG50"/>
<evidence type="ECO:0000256" key="1">
    <source>
        <dbReference type="SAM" id="MobiDB-lite"/>
    </source>
</evidence>